<dbReference type="AlphaFoldDB" id="A0A853C0R4"/>
<dbReference type="NCBIfam" id="NF038012">
    <property type="entry name" value="DMT_1"/>
    <property type="match status" value="1"/>
</dbReference>
<feature type="chain" id="PRO_5032949317" evidence="2">
    <location>
        <begin position="20"/>
        <end position="299"/>
    </location>
</feature>
<feature type="transmembrane region" description="Helical" evidence="1">
    <location>
        <begin position="132"/>
        <end position="156"/>
    </location>
</feature>
<dbReference type="Proteomes" id="UP000530424">
    <property type="component" value="Unassembled WGS sequence"/>
</dbReference>
<proteinExistence type="predicted"/>
<dbReference type="PANTHER" id="PTHR40761:SF1">
    <property type="entry name" value="CONSERVED INTEGRAL MEMBRANE ALANINE VALINE AND LEUCINE RICH PROTEIN-RELATED"/>
    <property type="match status" value="1"/>
</dbReference>
<protein>
    <submittedName>
        <fullName evidence="3">Drug/metabolite transporter (DMT)-like permease</fullName>
    </submittedName>
</protein>
<evidence type="ECO:0000313" key="3">
    <source>
        <dbReference type="EMBL" id="NYJ00834.1"/>
    </source>
</evidence>
<evidence type="ECO:0000256" key="2">
    <source>
        <dbReference type="SAM" id="SignalP"/>
    </source>
</evidence>
<keyword evidence="4" id="KW-1185">Reference proteome</keyword>
<name>A0A853C0R4_9ACTN</name>
<dbReference type="PANTHER" id="PTHR40761">
    <property type="entry name" value="CONSERVED INTEGRAL MEMBRANE ALANINE VALINE AND LEUCINE RICH PROTEIN-RELATED"/>
    <property type="match status" value="1"/>
</dbReference>
<feature type="transmembrane region" description="Helical" evidence="1">
    <location>
        <begin position="192"/>
        <end position="214"/>
    </location>
</feature>
<feature type="signal peptide" evidence="2">
    <location>
        <begin position="1"/>
        <end position="19"/>
    </location>
</feature>
<evidence type="ECO:0000256" key="1">
    <source>
        <dbReference type="SAM" id="Phobius"/>
    </source>
</evidence>
<keyword evidence="2" id="KW-0732">Signal</keyword>
<sequence>MIWLAAAFALASAATTALSTSTQHLATGRAPDGTGLVVLMRFLVRRPEWLLALMLGPVGFTFHVLALHHGPIALVQPLAIMGIVFAVPIRAALARTWPSPTELGAVVVTAAALSVLLLASDARSVEQAPPMFTLLLAVGAAACGAVAALALAGAAGHATARAFLLGCASGVLFGLMAVLIEASQLYLDEHGPLGLATTWLPYALVAAGLSGVSVNQLAYRQARLSASMPVLNVVNVLLTLGFAYVVFREVPDHSLGSVAASAGAIAALCWGLWTLARIEDDLPDVAVAHDDVLGGRHLG</sequence>
<keyword evidence="1" id="KW-0812">Transmembrane</keyword>
<keyword evidence="1" id="KW-0472">Membrane</keyword>
<feature type="transmembrane region" description="Helical" evidence="1">
    <location>
        <begin position="103"/>
        <end position="120"/>
    </location>
</feature>
<organism evidence="3 4">
    <name type="scientific">Nocardioides thalensis</name>
    <dbReference type="NCBI Taxonomy" id="1914755"/>
    <lineage>
        <taxon>Bacteria</taxon>
        <taxon>Bacillati</taxon>
        <taxon>Actinomycetota</taxon>
        <taxon>Actinomycetes</taxon>
        <taxon>Propionibacteriales</taxon>
        <taxon>Nocardioidaceae</taxon>
        <taxon>Nocardioides</taxon>
    </lineage>
</organism>
<feature type="transmembrane region" description="Helical" evidence="1">
    <location>
        <begin position="226"/>
        <end position="247"/>
    </location>
</feature>
<dbReference type="RefSeq" id="WP_179667374.1">
    <property type="nucleotide sequence ID" value="NZ_JACCFP010000001.1"/>
</dbReference>
<keyword evidence="1" id="KW-1133">Transmembrane helix</keyword>
<feature type="transmembrane region" description="Helical" evidence="1">
    <location>
        <begin position="162"/>
        <end position="180"/>
    </location>
</feature>
<feature type="transmembrane region" description="Helical" evidence="1">
    <location>
        <begin position="78"/>
        <end position="97"/>
    </location>
</feature>
<dbReference type="EMBL" id="JACCFP010000001">
    <property type="protein sequence ID" value="NYJ00834.1"/>
    <property type="molecule type" value="Genomic_DNA"/>
</dbReference>
<evidence type="ECO:0000313" key="4">
    <source>
        <dbReference type="Proteomes" id="UP000530424"/>
    </source>
</evidence>
<accession>A0A853C0R4</accession>
<comment type="caution">
    <text evidence="3">The sequence shown here is derived from an EMBL/GenBank/DDBJ whole genome shotgun (WGS) entry which is preliminary data.</text>
</comment>
<feature type="transmembrane region" description="Helical" evidence="1">
    <location>
        <begin position="49"/>
        <end position="66"/>
    </location>
</feature>
<reference evidence="3 4" key="1">
    <citation type="submission" date="2020-07" db="EMBL/GenBank/DDBJ databases">
        <title>Sequencing the genomes of 1000 actinobacteria strains.</title>
        <authorList>
            <person name="Klenk H.-P."/>
        </authorList>
    </citation>
    <scope>NUCLEOTIDE SEQUENCE [LARGE SCALE GENOMIC DNA]</scope>
    <source>
        <strain evidence="3 4">DSM 103833</strain>
    </source>
</reference>
<gene>
    <name evidence="3" type="ORF">HNR19_001532</name>
</gene>
<feature type="transmembrane region" description="Helical" evidence="1">
    <location>
        <begin position="254"/>
        <end position="273"/>
    </location>
</feature>